<proteinExistence type="predicted"/>
<gene>
    <name evidence="1" type="ORF">HOLleu_19698</name>
</gene>
<dbReference type="Proteomes" id="UP001152320">
    <property type="component" value="Chromosome 9"/>
</dbReference>
<organism evidence="1 2">
    <name type="scientific">Holothuria leucospilota</name>
    <name type="common">Black long sea cucumber</name>
    <name type="synonym">Mertensiothuria leucospilota</name>
    <dbReference type="NCBI Taxonomy" id="206669"/>
    <lineage>
        <taxon>Eukaryota</taxon>
        <taxon>Metazoa</taxon>
        <taxon>Echinodermata</taxon>
        <taxon>Eleutherozoa</taxon>
        <taxon>Echinozoa</taxon>
        <taxon>Holothuroidea</taxon>
        <taxon>Aspidochirotacea</taxon>
        <taxon>Aspidochirotida</taxon>
        <taxon>Holothuriidae</taxon>
        <taxon>Holothuria</taxon>
    </lineage>
</organism>
<accession>A0A9Q1C0B6</accession>
<reference evidence="1" key="1">
    <citation type="submission" date="2021-10" db="EMBL/GenBank/DDBJ databases">
        <title>Tropical sea cucumber genome reveals ecological adaptation and Cuvierian tubules defense mechanism.</title>
        <authorList>
            <person name="Chen T."/>
        </authorList>
    </citation>
    <scope>NUCLEOTIDE SEQUENCE</scope>
    <source>
        <strain evidence="1">Nanhai2018</strain>
        <tissue evidence="1">Muscle</tissue>
    </source>
</reference>
<dbReference type="AlphaFoldDB" id="A0A9Q1C0B6"/>
<evidence type="ECO:0000313" key="2">
    <source>
        <dbReference type="Proteomes" id="UP001152320"/>
    </source>
</evidence>
<dbReference type="EMBL" id="JAIZAY010000009">
    <property type="protein sequence ID" value="KAJ8035885.1"/>
    <property type="molecule type" value="Genomic_DNA"/>
</dbReference>
<comment type="caution">
    <text evidence="1">The sequence shown here is derived from an EMBL/GenBank/DDBJ whole genome shotgun (WGS) entry which is preliminary data.</text>
</comment>
<keyword evidence="2" id="KW-1185">Reference proteome</keyword>
<protein>
    <submittedName>
        <fullName evidence="1">Uncharacterized protein</fullName>
    </submittedName>
</protein>
<sequence>MSVLFFTFADYISFRLFAVSYSCKDQFLKNRVNILPGMFVSIVPILKRAFKKLDNFSVITTNCDNYSFHVPHLD</sequence>
<evidence type="ECO:0000313" key="1">
    <source>
        <dbReference type="EMBL" id="KAJ8035885.1"/>
    </source>
</evidence>
<name>A0A9Q1C0B6_HOLLE</name>